<dbReference type="GO" id="GO:0005886">
    <property type="term" value="C:plasma membrane"/>
    <property type="evidence" value="ECO:0007669"/>
    <property type="project" value="UniProtKB-SubCell"/>
</dbReference>
<comment type="caution">
    <text evidence="9">The sequence shown here is derived from an EMBL/GenBank/DDBJ whole genome shotgun (WGS) entry which is preliminary data.</text>
</comment>
<evidence type="ECO:0000259" key="8">
    <source>
        <dbReference type="Pfam" id="PF13396"/>
    </source>
</evidence>
<keyword evidence="2" id="KW-1003">Cell membrane</keyword>
<dbReference type="OrthoDB" id="5193244at2759"/>
<dbReference type="EMBL" id="MCBR01022315">
    <property type="protein sequence ID" value="RKF53239.1"/>
    <property type="molecule type" value="Genomic_DNA"/>
</dbReference>
<evidence type="ECO:0000256" key="1">
    <source>
        <dbReference type="ARBA" id="ARBA00004651"/>
    </source>
</evidence>
<protein>
    <recommendedName>
        <fullName evidence="8">Cardiolipin synthase N-terminal domain-containing protein</fullName>
    </recommendedName>
</protein>
<name>A0A420H728_9PEZI</name>
<dbReference type="Pfam" id="PF13396">
    <property type="entry name" value="PLDc_N"/>
    <property type="match status" value="1"/>
</dbReference>
<keyword evidence="5 6" id="KW-0472">Membrane</keyword>
<evidence type="ECO:0000313" key="9">
    <source>
        <dbReference type="EMBL" id="RKF53239.1"/>
    </source>
</evidence>
<evidence type="ECO:0000313" key="10">
    <source>
        <dbReference type="Proteomes" id="UP000285405"/>
    </source>
</evidence>
<feature type="chain" id="PRO_5019131445" description="Cardiolipin synthase N-terminal domain-containing protein" evidence="7">
    <location>
        <begin position="24"/>
        <end position="109"/>
    </location>
</feature>
<dbReference type="AlphaFoldDB" id="A0A420H728"/>
<proteinExistence type="predicted"/>
<keyword evidence="4 6" id="KW-1133">Transmembrane helix</keyword>
<feature type="transmembrane region" description="Helical" evidence="6">
    <location>
        <begin position="39"/>
        <end position="61"/>
    </location>
</feature>
<reference evidence="9 10" key="1">
    <citation type="journal article" date="2018" name="BMC Genomics">
        <title>Comparative genome analyses reveal sequence features reflecting distinct modes of host-adaptation between dicot and monocot powdery mildew.</title>
        <authorList>
            <person name="Wu Y."/>
            <person name="Ma X."/>
            <person name="Pan Z."/>
            <person name="Kale S.D."/>
            <person name="Song Y."/>
            <person name="King H."/>
            <person name="Zhang Q."/>
            <person name="Presley C."/>
            <person name="Deng X."/>
            <person name="Wei C.I."/>
            <person name="Xiao S."/>
        </authorList>
    </citation>
    <scope>NUCLEOTIDE SEQUENCE [LARGE SCALE GENOMIC DNA]</scope>
    <source>
        <strain evidence="9">UCSC1</strain>
    </source>
</reference>
<keyword evidence="3 6" id="KW-0812">Transmembrane</keyword>
<sequence>MKSSSQSVILAFLLLGFISLSFGATIGADLPVVDYANSWTYGSGGSIIGIIVLILDVLVFIEVLKSNRPTSHKFLWCVVVFLFPIFGLVIYWLFSDRDAHFHGGYQTIL</sequence>
<organism evidence="9 10">
    <name type="scientific">Golovinomyces cichoracearum</name>
    <dbReference type="NCBI Taxonomy" id="62708"/>
    <lineage>
        <taxon>Eukaryota</taxon>
        <taxon>Fungi</taxon>
        <taxon>Dikarya</taxon>
        <taxon>Ascomycota</taxon>
        <taxon>Pezizomycotina</taxon>
        <taxon>Leotiomycetes</taxon>
        <taxon>Erysiphales</taxon>
        <taxon>Erysiphaceae</taxon>
        <taxon>Golovinomyces</taxon>
    </lineage>
</organism>
<feature type="transmembrane region" description="Helical" evidence="6">
    <location>
        <begin position="73"/>
        <end position="94"/>
    </location>
</feature>
<evidence type="ECO:0000256" key="7">
    <source>
        <dbReference type="SAM" id="SignalP"/>
    </source>
</evidence>
<keyword evidence="7" id="KW-0732">Signal</keyword>
<evidence type="ECO:0000256" key="2">
    <source>
        <dbReference type="ARBA" id="ARBA00022475"/>
    </source>
</evidence>
<feature type="signal peptide" evidence="7">
    <location>
        <begin position="1"/>
        <end position="23"/>
    </location>
</feature>
<evidence type="ECO:0000256" key="6">
    <source>
        <dbReference type="SAM" id="Phobius"/>
    </source>
</evidence>
<comment type="subcellular location">
    <subcellularLocation>
        <location evidence="1">Cell membrane</location>
        <topology evidence="1">Multi-pass membrane protein</topology>
    </subcellularLocation>
</comment>
<evidence type="ECO:0000256" key="5">
    <source>
        <dbReference type="ARBA" id="ARBA00023136"/>
    </source>
</evidence>
<gene>
    <name evidence="9" type="ORF">GcC1_05125</name>
</gene>
<evidence type="ECO:0000256" key="4">
    <source>
        <dbReference type="ARBA" id="ARBA00022989"/>
    </source>
</evidence>
<evidence type="ECO:0000256" key="3">
    <source>
        <dbReference type="ARBA" id="ARBA00022692"/>
    </source>
</evidence>
<dbReference type="Proteomes" id="UP000285405">
    <property type="component" value="Unassembled WGS sequence"/>
</dbReference>
<feature type="domain" description="Cardiolipin synthase N-terminal" evidence="8">
    <location>
        <begin position="54"/>
        <end position="94"/>
    </location>
</feature>
<dbReference type="InterPro" id="IPR027379">
    <property type="entry name" value="CLS_N"/>
</dbReference>
<accession>A0A420H728</accession>